<dbReference type="Pfam" id="PF08378">
    <property type="entry name" value="NERD"/>
    <property type="match status" value="1"/>
</dbReference>
<dbReference type="Proteomes" id="UP000219636">
    <property type="component" value="Unassembled WGS sequence"/>
</dbReference>
<feature type="domain" description="NERD" evidence="1">
    <location>
        <begin position="1"/>
        <end position="69"/>
    </location>
</feature>
<sequence>MSDAIYLFEVKNFEGDFYYQSNRFYMRPKTEIVDPLIQLKRTESLLSMLLQKIGYNIPINAWVVFINSEFTLYQSPLDLPLIFPTQINRFLKQLDTNTSKVSQKHRALAEKLCSLHVQDNPYKQLPSYEYDQLRKGIACDMCNGLLVLVEGKKCICTKCGHHETVESAVLRSVKEFKLLFPNERVTTNAIFDWCKVVTSKRRINRILSKNYKIVGTHQWAYYE</sequence>
<dbReference type="InterPro" id="IPR011528">
    <property type="entry name" value="NERD"/>
</dbReference>
<dbReference type="PROSITE" id="PS50965">
    <property type="entry name" value="NERD"/>
    <property type="match status" value="1"/>
</dbReference>
<evidence type="ECO:0000259" key="1">
    <source>
        <dbReference type="PROSITE" id="PS50965"/>
    </source>
</evidence>
<evidence type="ECO:0000313" key="3">
    <source>
        <dbReference type="Proteomes" id="UP000219636"/>
    </source>
</evidence>
<reference evidence="3" key="1">
    <citation type="submission" date="2017-08" db="EMBL/GenBank/DDBJ databases">
        <authorList>
            <person name="Varghese N."/>
            <person name="Submissions S."/>
        </authorList>
    </citation>
    <scope>NUCLEOTIDE SEQUENCE [LARGE SCALE GENOMIC DNA]</scope>
    <source>
        <strain evidence="3">JC22</strain>
    </source>
</reference>
<gene>
    <name evidence="2" type="ORF">SAMN05880501_102191</name>
</gene>
<accession>A0A285RXR0</accession>
<evidence type="ECO:0000313" key="2">
    <source>
        <dbReference type="EMBL" id="SOB99356.1"/>
    </source>
</evidence>
<proteinExistence type="predicted"/>
<dbReference type="AlphaFoldDB" id="A0A285RXR0"/>
<name>A0A285RXR0_9BACL</name>
<organism evidence="2 3">
    <name type="scientific">Ureibacillus xyleni</name>
    <dbReference type="NCBI Taxonomy" id="614648"/>
    <lineage>
        <taxon>Bacteria</taxon>
        <taxon>Bacillati</taxon>
        <taxon>Bacillota</taxon>
        <taxon>Bacilli</taxon>
        <taxon>Bacillales</taxon>
        <taxon>Caryophanaceae</taxon>
        <taxon>Ureibacillus</taxon>
    </lineage>
</organism>
<protein>
    <submittedName>
        <fullName evidence="2">Nuclease-like protein</fullName>
    </submittedName>
</protein>
<dbReference type="EMBL" id="OBMQ01000002">
    <property type="protein sequence ID" value="SOB99356.1"/>
    <property type="molecule type" value="Genomic_DNA"/>
</dbReference>
<keyword evidence="3" id="KW-1185">Reference proteome</keyword>